<gene>
    <name evidence="1" type="ORF">ADL28_21445</name>
</gene>
<dbReference type="Proteomes" id="UP000053413">
    <property type="component" value="Unassembled WGS sequence"/>
</dbReference>
<comment type="caution">
    <text evidence="1">The sequence shown here is derived from an EMBL/GenBank/DDBJ whole genome shotgun (WGS) entry which is preliminary data.</text>
</comment>
<accession>A0A0X3WGR6</accession>
<name>A0A0X3WGR6_STRVO</name>
<evidence type="ECO:0000313" key="2">
    <source>
        <dbReference type="Proteomes" id="UP000053413"/>
    </source>
</evidence>
<dbReference type="RefSeq" id="WP_059145365.1">
    <property type="nucleotide sequence ID" value="NZ_LLZJ01000266.1"/>
</dbReference>
<dbReference type="GeneID" id="97429725"/>
<proteinExistence type="predicted"/>
<dbReference type="OrthoDB" id="4339059at2"/>
<sequence length="100" mass="10572">MDAAPAGAVATAWNALHALCADVVTAVGLPAPSHPSEVGARLTSLGASPYTVMVIERLHRLSADALREPAAVTPNAARDYVDACLAAAENVERLRQQWRW</sequence>
<reference evidence="2" key="1">
    <citation type="submission" date="2015-10" db="EMBL/GenBank/DDBJ databases">
        <authorList>
            <person name="Ju K.-S."/>
            <person name="Doroghazi J.R."/>
            <person name="Metcalf W.W."/>
        </authorList>
    </citation>
    <scope>NUCLEOTIDE SEQUENCE [LARGE SCALE GENOMIC DNA]</scope>
    <source>
        <strain evidence="2">NRRL F-8817</strain>
    </source>
</reference>
<dbReference type="EMBL" id="LLZJ01000266">
    <property type="protein sequence ID" value="KUL56064.1"/>
    <property type="molecule type" value="Genomic_DNA"/>
</dbReference>
<evidence type="ECO:0000313" key="1">
    <source>
        <dbReference type="EMBL" id="KUL56064.1"/>
    </source>
</evidence>
<organism evidence="1 2">
    <name type="scientific">Streptomyces violaceusniger</name>
    <dbReference type="NCBI Taxonomy" id="68280"/>
    <lineage>
        <taxon>Bacteria</taxon>
        <taxon>Bacillati</taxon>
        <taxon>Actinomycetota</taxon>
        <taxon>Actinomycetes</taxon>
        <taxon>Kitasatosporales</taxon>
        <taxon>Streptomycetaceae</taxon>
        <taxon>Streptomyces</taxon>
        <taxon>Streptomyces violaceusniger group</taxon>
    </lineage>
</organism>
<dbReference type="AlphaFoldDB" id="A0A0X3WGR6"/>
<protein>
    <submittedName>
        <fullName evidence="1">Uncharacterized protein</fullName>
    </submittedName>
</protein>